<reference evidence="3 4" key="1">
    <citation type="submission" date="2016-01" db="EMBL/GenBank/DDBJ databases">
        <title>The new phylogeny of the genus Mycobacterium.</title>
        <authorList>
            <person name="Tarcisio F."/>
            <person name="Conor M."/>
            <person name="Antonella G."/>
            <person name="Elisabetta G."/>
            <person name="Giulia F.S."/>
            <person name="Sara T."/>
            <person name="Anna F."/>
            <person name="Clotilde B."/>
            <person name="Roberto B."/>
            <person name="Veronica D.S."/>
            <person name="Fabio R."/>
            <person name="Monica P."/>
            <person name="Olivier J."/>
            <person name="Enrico T."/>
            <person name="Nicola S."/>
        </authorList>
    </citation>
    <scope>NUCLEOTIDE SEQUENCE [LARGE SCALE GENOMIC DNA]</scope>
    <source>
        <strain evidence="3 4">DSM 44277</strain>
    </source>
</reference>
<accession>A0A1X1R493</accession>
<comment type="caution">
    <text evidence="3">The sequence shown here is derived from an EMBL/GenBank/DDBJ whole genome shotgun (WGS) entry which is preliminary data.</text>
</comment>
<dbReference type="STRING" id="56425.AWB93_11880"/>
<dbReference type="Pfam" id="PF05305">
    <property type="entry name" value="DUF732"/>
    <property type="match status" value="1"/>
</dbReference>
<name>A0A1X1R493_MYCBE</name>
<keyword evidence="1" id="KW-0732">Signal</keyword>
<feature type="domain" description="DUF732" evidence="2">
    <location>
        <begin position="33"/>
        <end position="100"/>
    </location>
</feature>
<dbReference type="AlphaFoldDB" id="A0A1X1R493"/>
<dbReference type="EMBL" id="LQOK01000028">
    <property type="protein sequence ID" value="ORU99126.1"/>
    <property type="molecule type" value="Genomic_DNA"/>
</dbReference>
<dbReference type="Proteomes" id="UP000193990">
    <property type="component" value="Unassembled WGS sequence"/>
</dbReference>
<proteinExistence type="predicted"/>
<dbReference type="InterPro" id="IPR007969">
    <property type="entry name" value="DUF732"/>
</dbReference>
<keyword evidence="4" id="KW-1185">Reference proteome</keyword>
<evidence type="ECO:0000256" key="1">
    <source>
        <dbReference type="SAM" id="SignalP"/>
    </source>
</evidence>
<evidence type="ECO:0000313" key="3">
    <source>
        <dbReference type="EMBL" id="ORU99126.1"/>
    </source>
</evidence>
<evidence type="ECO:0000259" key="2">
    <source>
        <dbReference type="Pfam" id="PF05305"/>
    </source>
</evidence>
<gene>
    <name evidence="3" type="ORF">AWB93_11880</name>
</gene>
<feature type="chain" id="PRO_5012620151" description="DUF732 domain-containing protein" evidence="1">
    <location>
        <begin position="30"/>
        <end position="104"/>
    </location>
</feature>
<evidence type="ECO:0000313" key="4">
    <source>
        <dbReference type="Proteomes" id="UP000193990"/>
    </source>
</evidence>
<organism evidence="3 4">
    <name type="scientific">Mycobacterium bohemicum</name>
    <dbReference type="NCBI Taxonomy" id="56425"/>
    <lineage>
        <taxon>Bacteria</taxon>
        <taxon>Bacillati</taxon>
        <taxon>Actinomycetota</taxon>
        <taxon>Actinomycetes</taxon>
        <taxon>Mycobacteriales</taxon>
        <taxon>Mycobacteriaceae</taxon>
        <taxon>Mycobacterium</taxon>
    </lineage>
</organism>
<sequence>MVEMTSKLFKCTFGALGALLLVPPAIASADNKDVEFANYLESDGIHLGTVSQTADMGRAMCHDLSAGYSQNDEITQLSQKLSPDQARLFVLVATTEYCPEKHKS</sequence>
<feature type="signal peptide" evidence="1">
    <location>
        <begin position="1"/>
        <end position="29"/>
    </location>
</feature>
<protein>
    <recommendedName>
        <fullName evidence="2">DUF732 domain-containing protein</fullName>
    </recommendedName>
</protein>